<name>A0A0V7ZX27_9CYAN</name>
<organism evidence="2 3">
    <name type="scientific">Mastigocoleus testarum BC008</name>
    <dbReference type="NCBI Taxonomy" id="371196"/>
    <lineage>
        <taxon>Bacteria</taxon>
        <taxon>Bacillati</taxon>
        <taxon>Cyanobacteriota</taxon>
        <taxon>Cyanophyceae</taxon>
        <taxon>Nostocales</taxon>
        <taxon>Hapalosiphonaceae</taxon>
        <taxon>Mastigocoleus</taxon>
    </lineage>
</organism>
<evidence type="ECO:0000313" key="3">
    <source>
        <dbReference type="Proteomes" id="UP000053372"/>
    </source>
</evidence>
<dbReference type="AlphaFoldDB" id="A0A0V7ZX27"/>
<comment type="caution">
    <text evidence="2">The sequence shown here is derived from an EMBL/GenBank/DDBJ whole genome shotgun (WGS) entry which is preliminary data.</text>
</comment>
<dbReference type="EMBL" id="LMTZ01000144">
    <property type="protein sequence ID" value="KST63059.1"/>
    <property type="molecule type" value="Genomic_DNA"/>
</dbReference>
<proteinExistence type="predicted"/>
<dbReference type="Proteomes" id="UP000053372">
    <property type="component" value="Unassembled WGS sequence"/>
</dbReference>
<evidence type="ECO:0000313" key="1">
    <source>
        <dbReference type="EMBL" id="KST63059.1"/>
    </source>
</evidence>
<evidence type="ECO:0000313" key="2">
    <source>
        <dbReference type="EMBL" id="KST69082.1"/>
    </source>
</evidence>
<reference evidence="2 3" key="1">
    <citation type="journal article" date="2015" name="Genome Announc.">
        <title>Draft Genome of the Euendolithic (true boring) Cyanobacterium Mastigocoleus testarum strain BC008.</title>
        <authorList>
            <person name="Guida B.S."/>
            <person name="Garcia-Pichel F."/>
        </authorList>
    </citation>
    <scope>NUCLEOTIDE SEQUENCE [LARGE SCALE GENOMIC DNA]</scope>
    <source>
        <strain evidence="2 3">BC008</strain>
    </source>
</reference>
<gene>
    <name evidence="1" type="ORF">BC008_12135</name>
    <name evidence="2" type="ORF">BC008_34760</name>
</gene>
<keyword evidence="3" id="KW-1185">Reference proteome</keyword>
<dbReference type="RefSeq" id="WP_058183375.1">
    <property type="nucleotide sequence ID" value="NZ_LMTZ01000035.1"/>
</dbReference>
<dbReference type="EMBL" id="LMTZ01000035">
    <property type="protein sequence ID" value="KST69082.1"/>
    <property type="molecule type" value="Genomic_DNA"/>
</dbReference>
<sequence>MKYSGWNPIRRNKNIGTKKRGYSQNNQLVIPERSQDNLIYWERLIDPVACPLEIKGHQMTLLVEATKQGYVYSCTPSDIIRILELVDREQLEVIELVILRQPTKKQEILQPVWGRFTSNADINYKYSGASIILEAVPIGLILKWTDKLDSYGRKELLSLETIPLPIYEDATQLEVL</sequence>
<protein>
    <submittedName>
        <fullName evidence="2">Uncharacterized protein</fullName>
    </submittedName>
</protein>
<dbReference type="OrthoDB" id="8478507at2"/>
<accession>A0A0V7ZX27</accession>